<protein>
    <recommendedName>
        <fullName evidence="3">YkgJ family cysteine cluster protein</fullName>
    </recommendedName>
</protein>
<evidence type="ECO:0000313" key="2">
    <source>
        <dbReference type="Proteomes" id="UP000323671"/>
    </source>
</evidence>
<reference evidence="1 2" key="1">
    <citation type="submission" date="2017-07" db="EMBL/GenBank/DDBJ databases">
        <title>Complete genome sequence of Oryzomicrobium terrae TPP412.</title>
        <authorList>
            <person name="Chiu L.-W."/>
            <person name="Lo K.-J."/>
            <person name="Tsai Y.-M."/>
            <person name="Lin S.-S."/>
            <person name="Kuo C.-H."/>
            <person name="Liu C.-T."/>
        </authorList>
    </citation>
    <scope>NUCLEOTIDE SEQUENCE [LARGE SCALE GENOMIC DNA]</scope>
    <source>
        <strain evidence="1 2">TPP412</strain>
    </source>
</reference>
<organism evidence="1 2">
    <name type="scientific">Oryzomicrobium terrae</name>
    <dbReference type="NCBI Taxonomy" id="1735038"/>
    <lineage>
        <taxon>Bacteria</taxon>
        <taxon>Pseudomonadati</taxon>
        <taxon>Pseudomonadota</taxon>
        <taxon>Betaproteobacteria</taxon>
        <taxon>Rhodocyclales</taxon>
        <taxon>Rhodocyclaceae</taxon>
        <taxon>Oryzomicrobium</taxon>
    </lineage>
</organism>
<sequence length="114" mass="12643">MVAPFDAILPWPAASPENDSSPLTAEISCATCRACCCQLEVMLMGDDDVPEPLTEQDAWGGWVMARLDDGWCAALDRDTMLCRIYERRPFICREFALGESDCLAERAQLEPLQG</sequence>
<accession>A0A5C1E8C4</accession>
<evidence type="ECO:0008006" key="3">
    <source>
        <dbReference type="Google" id="ProtNLM"/>
    </source>
</evidence>
<gene>
    <name evidence="1" type="ORF">OTERR_14090</name>
</gene>
<name>A0A5C1E8C4_9RHOO</name>
<keyword evidence="2" id="KW-1185">Reference proteome</keyword>
<dbReference type="EMBL" id="CP022579">
    <property type="protein sequence ID" value="QEL64885.1"/>
    <property type="molecule type" value="Genomic_DNA"/>
</dbReference>
<dbReference type="AlphaFoldDB" id="A0A5C1E8C4"/>
<dbReference type="KEGG" id="otr:OTERR_14090"/>
<dbReference type="Pfam" id="PF03692">
    <property type="entry name" value="CxxCxxCC"/>
    <property type="match status" value="1"/>
</dbReference>
<dbReference type="InterPro" id="IPR005358">
    <property type="entry name" value="Puta_zinc/iron-chelating_dom"/>
</dbReference>
<evidence type="ECO:0000313" key="1">
    <source>
        <dbReference type="EMBL" id="QEL64885.1"/>
    </source>
</evidence>
<proteinExistence type="predicted"/>
<dbReference type="Proteomes" id="UP000323671">
    <property type="component" value="Chromosome"/>
</dbReference>